<keyword evidence="1" id="KW-0812">Transmembrane</keyword>
<evidence type="ECO:0000256" key="1">
    <source>
        <dbReference type="SAM" id="Phobius"/>
    </source>
</evidence>
<keyword evidence="1" id="KW-0472">Membrane</keyword>
<keyword evidence="3" id="KW-1185">Reference proteome</keyword>
<gene>
    <name evidence="2" type="ORF">JCM9140_1385</name>
</gene>
<reference evidence="2" key="1">
    <citation type="journal article" date="2014" name="Genome Announc.">
        <title>Draft Genome Sequences of Three Alkaliphilic Bacillus Strains, Bacillus wakoensis JCM 9140T, Bacillus akibai JCM 9157T, and Bacillus hemicellulosilyticus JCM 9152T.</title>
        <authorList>
            <person name="Yuki M."/>
            <person name="Oshima K."/>
            <person name="Suda W."/>
            <person name="Oshida Y."/>
            <person name="Kitamura K."/>
            <person name="Iida T."/>
            <person name="Hattori M."/>
            <person name="Ohkuma M."/>
        </authorList>
    </citation>
    <scope>NUCLEOTIDE SEQUENCE [LARGE SCALE GENOMIC DNA]</scope>
    <source>
        <strain evidence="2">JCM 9140</strain>
    </source>
</reference>
<dbReference type="RefSeq" id="WP_156314808.1">
    <property type="nucleotide sequence ID" value="NZ_BAUT01000009.1"/>
</dbReference>
<evidence type="ECO:0000313" key="3">
    <source>
        <dbReference type="Proteomes" id="UP000018890"/>
    </source>
</evidence>
<name>W4Q0Z8_9BACI</name>
<keyword evidence="1" id="KW-1133">Transmembrane helix</keyword>
<accession>W4Q0Z8</accession>
<dbReference type="Proteomes" id="UP000018890">
    <property type="component" value="Unassembled WGS sequence"/>
</dbReference>
<dbReference type="EMBL" id="BAUT01000009">
    <property type="protein sequence ID" value="GAE25393.1"/>
    <property type="molecule type" value="Genomic_DNA"/>
</dbReference>
<organism evidence="2 3">
    <name type="scientific">Halalkalibacter wakoensis JCM 9140</name>
    <dbReference type="NCBI Taxonomy" id="1236970"/>
    <lineage>
        <taxon>Bacteria</taxon>
        <taxon>Bacillati</taxon>
        <taxon>Bacillota</taxon>
        <taxon>Bacilli</taxon>
        <taxon>Bacillales</taxon>
        <taxon>Bacillaceae</taxon>
        <taxon>Halalkalibacter</taxon>
    </lineage>
</organism>
<evidence type="ECO:0000313" key="2">
    <source>
        <dbReference type="EMBL" id="GAE25393.1"/>
    </source>
</evidence>
<sequence>MNRSMPYIIFFAFGFIGTILVGRWGFLVGVIIGTLFLIYQELQKITSLLQNQADRKS</sequence>
<dbReference type="STRING" id="1236970.JCM9140_1385"/>
<comment type="caution">
    <text evidence="2">The sequence shown here is derived from an EMBL/GenBank/DDBJ whole genome shotgun (WGS) entry which is preliminary data.</text>
</comment>
<feature type="transmembrane region" description="Helical" evidence="1">
    <location>
        <begin position="6"/>
        <end position="39"/>
    </location>
</feature>
<protein>
    <submittedName>
        <fullName evidence="2">Uncharacterized protein</fullName>
    </submittedName>
</protein>
<dbReference type="AlphaFoldDB" id="W4Q0Z8"/>
<proteinExistence type="predicted"/>